<dbReference type="AlphaFoldDB" id="A0AAW2HV26"/>
<comment type="caution">
    <text evidence="6">The sequence shown here is derived from an EMBL/GenBank/DDBJ whole genome shotgun (WGS) entry which is preliminary data.</text>
</comment>
<proteinExistence type="predicted"/>
<keyword evidence="2" id="KW-1003">Cell membrane</keyword>
<gene>
    <name evidence="6" type="ORF">PYX00_005897</name>
</gene>
<comment type="subcellular location">
    <subcellularLocation>
        <location evidence="1">Cell membrane</location>
        <topology evidence="1">Multi-pass membrane protein</topology>
    </subcellularLocation>
</comment>
<dbReference type="GO" id="GO:0005886">
    <property type="term" value="C:plasma membrane"/>
    <property type="evidence" value="ECO:0007669"/>
    <property type="project" value="UniProtKB-SubCell"/>
</dbReference>
<dbReference type="GO" id="GO:0050909">
    <property type="term" value="P:sensory perception of taste"/>
    <property type="evidence" value="ECO:0007669"/>
    <property type="project" value="InterPro"/>
</dbReference>
<name>A0AAW2HV26_9NEOP</name>
<evidence type="ECO:0000256" key="3">
    <source>
        <dbReference type="ARBA" id="ARBA00022692"/>
    </source>
</evidence>
<protein>
    <submittedName>
        <fullName evidence="6">Uncharacterized protein</fullName>
    </submittedName>
</protein>
<accession>A0AAW2HV26</accession>
<evidence type="ECO:0000256" key="5">
    <source>
        <dbReference type="ARBA" id="ARBA00023136"/>
    </source>
</evidence>
<evidence type="ECO:0000256" key="2">
    <source>
        <dbReference type="ARBA" id="ARBA00022475"/>
    </source>
</evidence>
<sequence length="106" mass="12001">MVYYVYNLVELVRHCSKLVEKGRVTSRRVCKLFGVPLDNDVRCELAVFSLELLHRKNNITARGLFTVDAKLMSSVASSAVMYTIVILQLNFPGYENGITPIADLYE</sequence>
<keyword evidence="4" id="KW-1133">Transmembrane helix</keyword>
<keyword evidence="3" id="KW-0812">Transmembrane</keyword>
<dbReference type="InterPro" id="IPR013604">
    <property type="entry name" value="7TM_chemorcpt"/>
</dbReference>
<keyword evidence="5" id="KW-0472">Membrane</keyword>
<evidence type="ECO:0000313" key="6">
    <source>
        <dbReference type="EMBL" id="KAL0273153.1"/>
    </source>
</evidence>
<evidence type="ECO:0000256" key="1">
    <source>
        <dbReference type="ARBA" id="ARBA00004651"/>
    </source>
</evidence>
<reference evidence="6" key="1">
    <citation type="journal article" date="2024" name="Gigascience">
        <title>Chromosome-level genome of the poultry shaft louse Menopon gallinae provides insight into the host-switching and adaptive evolution of parasitic lice.</title>
        <authorList>
            <person name="Xu Y."/>
            <person name="Ma L."/>
            <person name="Liu S."/>
            <person name="Liang Y."/>
            <person name="Liu Q."/>
            <person name="He Z."/>
            <person name="Tian L."/>
            <person name="Duan Y."/>
            <person name="Cai W."/>
            <person name="Li H."/>
            <person name="Song F."/>
        </authorList>
    </citation>
    <scope>NUCLEOTIDE SEQUENCE</scope>
    <source>
        <strain evidence="6">Cailab_2023a</strain>
    </source>
</reference>
<evidence type="ECO:0000256" key="4">
    <source>
        <dbReference type="ARBA" id="ARBA00022989"/>
    </source>
</evidence>
<dbReference type="Pfam" id="PF08395">
    <property type="entry name" value="7tm_7"/>
    <property type="match status" value="1"/>
</dbReference>
<organism evidence="6">
    <name type="scientific">Menopon gallinae</name>
    <name type="common">poultry shaft louse</name>
    <dbReference type="NCBI Taxonomy" id="328185"/>
    <lineage>
        <taxon>Eukaryota</taxon>
        <taxon>Metazoa</taxon>
        <taxon>Ecdysozoa</taxon>
        <taxon>Arthropoda</taxon>
        <taxon>Hexapoda</taxon>
        <taxon>Insecta</taxon>
        <taxon>Pterygota</taxon>
        <taxon>Neoptera</taxon>
        <taxon>Paraneoptera</taxon>
        <taxon>Psocodea</taxon>
        <taxon>Troctomorpha</taxon>
        <taxon>Phthiraptera</taxon>
        <taxon>Amblycera</taxon>
        <taxon>Menoponidae</taxon>
        <taxon>Menopon</taxon>
    </lineage>
</organism>
<dbReference type="EMBL" id="JARGDH010000003">
    <property type="protein sequence ID" value="KAL0273153.1"/>
    <property type="molecule type" value="Genomic_DNA"/>
</dbReference>